<comment type="caution">
    <text evidence="2">The sequence shown here is derived from an EMBL/GenBank/DDBJ whole genome shotgun (WGS) entry which is preliminary data.</text>
</comment>
<dbReference type="SUPFAM" id="SSF53474">
    <property type="entry name" value="alpha/beta-Hydrolases"/>
    <property type="match status" value="1"/>
</dbReference>
<dbReference type="InterPro" id="IPR022742">
    <property type="entry name" value="Hydrolase_4"/>
</dbReference>
<reference evidence="2 3" key="1">
    <citation type="journal article" date="2014" name="Genome Announc.">
        <title>Draft Genome Sequence of Lysobacter capsici AZ78, a Bacterium Antagonistic to Plant-Pathogenic Oomycetes.</title>
        <authorList>
            <person name="Puopolo G."/>
            <person name="Sonego P."/>
            <person name="Engelen K."/>
            <person name="Pertot I."/>
        </authorList>
    </citation>
    <scope>NUCLEOTIDE SEQUENCE [LARGE SCALE GENOMIC DNA]</scope>
    <source>
        <strain evidence="2 3">AZ78</strain>
    </source>
</reference>
<gene>
    <name evidence="2" type="ORF">AZ78_3873</name>
</gene>
<evidence type="ECO:0000313" key="3">
    <source>
        <dbReference type="Proteomes" id="UP000023435"/>
    </source>
</evidence>
<sequence>MLHVSEQNIVQAKPGAAIESGASADGAWTIKALSLPLEPGVALRGALFQRPGSVATVLYFGGNGFVLSRHYQYVLRIYKDRPVDIVAFDHRGYGGSTGAASLDAMMADGPLLYDYVKTLPTVAPRPLIVHGHSLGSFVAGEVAKQRSLDGLVLESSATSAEQWANGFADASIWIRKSVVDSSLAGRGNLSVMATLDEPVLIVSGANDTTTRPEMAKALFEAASVADTRKVLLVVPGHGHMDASLSAEYVEAFDRLYLTDAHGDSQRN</sequence>
<dbReference type="PANTHER" id="PTHR12277">
    <property type="entry name" value="ALPHA/BETA HYDROLASE DOMAIN-CONTAINING PROTEIN"/>
    <property type="match status" value="1"/>
</dbReference>
<accession>A0A125MNE6</accession>
<name>A0A125MNE6_9GAMM</name>
<keyword evidence="3" id="KW-1185">Reference proteome</keyword>
<feature type="domain" description="Serine aminopeptidase S33" evidence="1">
    <location>
        <begin position="68"/>
        <end position="184"/>
    </location>
</feature>
<dbReference type="PANTHER" id="PTHR12277:SF81">
    <property type="entry name" value="PROTEIN ABHD13"/>
    <property type="match status" value="1"/>
</dbReference>
<protein>
    <recommendedName>
        <fullName evidence="1">Serine aminopeptidase S33 domain-containing protein</fullName>
    </recommendedName>
</protein>
<dbReference type="AlphaFoldDB" id="A0A125MNE6"/>
<dbReference type="Gene3D" id="3.40.50.1820">
    <property type="entry name" value="alpha/beta hydrolase"/>
    <property type="match status" value="1"/>
</dbReference>
<dbReference type="Pfam" id="PF12146">
    <property type="entry name" value="Hydrolase_4"/>
    <property type="match status" value="1"/>
</dbReference>
<evidence type="ECO:0000313" key="2">
    <source>
        <dbReference type="EMBL" id="KWS06318.1"/>
    </source>
</evidence>
<organism evidence="2 3">
    <name type="scientific">Lysobacter capsici AZ78</name>
    <dbReference type="NCBI Taxonomy" id="1444315"/>
    <lineage>
        <taxon>Bacteria</taxon>
        <taxon>Pseudomonadati</taxon>
        <taxon>Pseudomonadota</taxon>
        <taxon>Gammaproteobacteria</taxon>
        <taxon>Lysobacterales</taxon>
        <taxon>Lysobacteraceae</taxon>
        <taxon>Lysobacter</taxon>
    </lineage>
</organism>
<proteinExistence type="predicted"/>
<evidence type="ECO:0000259" key="1">
    <source>
        <dbReference type="Pfam" id="PF12146"/>
    </source>
</evidence>
<dbReference type="EMBL" id="JAJA02000001">
    <property type="protein sequence ID" value="KWS06318.1"/>
    <property type="molecule type" value="Genomic_DNA"/>
</dbReference>
<dbReference type="InterPro" id="IPR029058">
    <property type="entry name" value="AB_hydrolase_fold"/>
</dbReference>
<dbReference type="Proteomes" id="UP000023435">
    <property type="component" value="Unassembled WGS sequence"/>
</dbReference>